<reference evidence="4 5" key="1">
    <citation type="submission" date="2020-10" db="EMBL/GenBank/DDBJ databases">
        <title>Pygocentrus nattereri (red-bellied piranha) genome, fPygNat1, primary haplotype.</title>
        <authorList>
            <person name="Myers G."/>
            <person name="Meyer A."/>
            <person name="Karagic N."/>
            <person name="Pippel M."/>
            <person name="Winkler S."/>
            <person name="Tracey A."/>
            <person name="Wood J."/>
            <person name="Formenti G."/>
            <person name="Howe K."/>
            <person name="Fedrigo O."/>
            <person name="Jarvis E.D."/>
        </authorList>
    </citation>
    <scope>NUCLEOTIDE SEQUENCE [LARGE SCALE GENOMIC DNA]</scope>
</reference>
<feature type="coiled-coil region" evidence="1">
    <location>
        <begin position="1170"/>
        <end position="1204"/>
    </location>
</feature>
<feature type="compositionally biased region" description="Basic and acidic residues" evidence="2">
    <location>
        <begin position="1352"/>
        <end position="1387"/>
    </location>
</feature>
<feature type="region of interest" description="Disordered" evidence="2">
    <location>
        <begin position="1043"/>
        <end position="1065"/>
    </location>
</feature>
<feature type="region of interest" description="Disordered" evidence="2">
    <location>
        <begin position="170"/>
        <end position="217"/>
    </location>
</feature>
<dbReference type="InterPro" id="IPR036575">
    <property type="entry name" value="TFIIS_cen_dom_sf"/>
</dbReference>
<evidence type="ECO:0000256" key="1">
    <source>
        <dbReference type="SAM" id="Coils"/>
    </source>
</evidence>
<feature type="compositionally biased region" description="Basic and acidic residues" evidence="2">
    <location>
        <begin position="324"/>
        <end position="333"/>
    </location>
</feature>
<reference evidence="4" key="3">
    <citation type="submission" date="2025-09" db="UniProtKB">
        <authorList>
            <consortium name="Ensembl"/>
        </authorList>
    </citation>
    <scope>IDENTIFICATION</scope>
</reference>
<organism evidence="4 5">
    <name type="scientific">Pygocentrus nattereri</name>
    <name type="common">Red-bellied piranha</name>
    <dbReference type="NCBI Taxonomy" id="42514"/>
    <lineage>
        <taxon>Eukaryota</taxon>
        <taxon>Metazoa</taxon>
        <taxon>Chordata</taxon>
        <taxon>Craniata</taxon>
        <taxon>Vertebrata</taxon>
        <taxon>Euteleostomi</taxon>
        <taxon>Actinopterygii</taxon>
        <taxon>Neopterygii</taxon>
        <taxon>Teleostei</taxon>
        <taxon>Ostariophysi</taxon>
        <taxon>Characiformes</taxon>
        <taxon>Characoidei</taxon>
        <taxon>Pygocentrus</taxon>
    </lineage>
</organism>
<accession>A0AAR2JEY3</accession>
<feature type="compositionally biased region" description="Polar residues" evidence="2">
    <location>
        <begin position="1490"/>
        <end position="1524"/>
    </location>
</feature>
<proteinExistence type="predicted"/>
<feature type="compositionally biased region" description="Basic and acidic residues" evidence="2">
    <location>
        <begin position="1531"/>
        <end position="1570"/>
    </location>
</feature>
<feature type="domain" description="TFIIS central" evidence="3">
    <location>
        <begin position="461"/>
        <end position="574"/>
    </location>
</feature>
<evidence type="ECO:0000313" key="5">
    <source>
        <dbReference type="Proteomes" id="UP001501920"/>
    </source>
</evidence>
<feature type="region of interest" description="Disordered" evidence="2">
    <location>
        <begin position="324"/>
        <end position="388"/>
    </location>
</feature>
<dbReference type="Ensembl" id="ENSPNAT00000067367.1">
    <property type="protein sequence ID" value="ENSPNAP00000050490.1"/>
    <property type="gene ID" value="ENSPNAG00000024470.2"/>
</dbReference>
<feature type="compositionally biased region" description="Basic and acidic residues" evidence="2">
    <location>
        <begin position="119"/>
        <end position="136"/>
    </location>
</feature>
<feature type="region of interest" description="Disordered" evidence="2">
    <location>
        <begin position="739"/>
        <end position="763"/>
    </location>
</feature>
<dbReference type="SMART" id="SM00510">
    <property type="entry name" value="TFS2M"/>
    <property type="match status" value="1"/>
</dbReference>
<dbReference type="PROSITE" id="PS51321">
    <property type="entry name" value="TFIIS_CENTRAL"/>
    <property type="match status" value="1"/>
</dbReference>
<feature type="region of interest" description="Disordered" evidence="2">
    <location>
        <begin position="30"/>
        <end position="139"/>
    </location>
</feature>
<dbReference type="InterPro" id="IPR003618">
    <property type="entry name" value="TFIIS_cen_dom"/>
</dbReference>
<dbReference type="PANTHER" id="PTHR11477">
    <property type="entry name" value="TRANSCRIPTION FACTOR S-II ZINC FINGER DOMAIN-CONTAINING PROTEIN"/>
    <property type="match status" value="1"/>
</dbReference>
<keyword evidence="1" id="KW-0175">Coiled coil</keyword>
<dbReference type="InterPro" id="IPR012921">
    <property type="entry name" value="SPOC_C"/>
</dbReference>
<feature type="region of interest" description="Disordered" evidence="2">
    <location>
        <begin position="1317"/>
        <end position="1622"/>
    </location>
</feature>
<dbReference type="Pfam" id="PF07744">
    <property type="entry name" value="SPOC"/>
    <property type="match status" value="1"/>
</dbReference>
<protein>
    <recommendedName>
        <fullName evidence="3">TFIIS central domain-containing protein</fullName>
    </recommendedName>
</protein>
<dbReference type="SUPFAM" id="SSF46942">
    <property type="entry name" value="Elongation factor TFIIS domain 2"/>
    <property type="match status" value="1"/>
</dbReference>
<feature type="compositionally biased region" description="Basic residues" evidence="2">
    <location>
        <begin position="1402"/>
        <end position="1420"/>
    </location>
</feature>
<dbReference type="PANTHER" id="PTHR11477:SF13">
    <property type="entry name" value="DEATH-INDUCER OBLITERATOR 1"/>
    <property type="match status" value="1"/>
</dbReference>
<name>A0AAR2JEY3_PYGNA</name>
<reference evidence="4" key="2">
    <citation type="submission" date="2025-08" db="UniProtKB">
        <authorList>
            <consortium name="Ensembl"/>
        </authorList>
    </citation>
    <scope>IDENTIFICATION</scope>
</reference>
<evidence type="ECO:0000256" key="2">
    <source>
        <dbReference type="SAM" id="MobiDB-lite"/>
    </source>
</evidence>
<feature type="compositionally biased region" description="Basic residues" evidence="2">
    <location>
        <begin position="44"/>
        <end position="57"/>
    </location>
</feature>
<dbReference type="GeneTree" id="ENSGT00940000155532"/>
<sequence>MLVEDSSPKEVTKRWGFRRSTIAKREFMEEIGNLDISSVSAPRRGARQARGRGRGRGRGKDAGEMPSTSPAPKRGRGGRRSAPADLAPVSSPTDGNTILELGGGDCAAASDQAEDSDDLTLRELQERARNRQKLEEASTLSVPDLNLNTKSVNKDVEEVDVQKTCLQMEKNAVQEDTTPQKASRTSKKDQKRGVRKDEEEEQNEDTHKSSHDSEENDPNALYCIFVAAVLEHEKEEKVEQEVAEEKAAVPKCIGPGCDNSALPESVYCGHQCIIRHAAVAMQSISEPKTEPQIQTIQTKPAPKPIPKVNQTFCSVLLVKTENGDVESKAETKQDAPQPPNLPAPSDGPEKDEKTEKVNEKAASSAPLLRKPGSNPLPSRAKKTMPGSPRLAGLKLLQTEPPQVNKGTLTVPEKPLQSQEATAVPQNPTASSGQASEIRVLPVTPAPVPPPRPLQAHPNMQMRQNIRRSLTDTLMKRLEQIRYGLIIKCKFLIISVTAVLTLSIFFIFRVTESDDLEISESDVGKLAVNIEREMFNMYYTTDSKYKNKYRTLLLSLKDPKNKGLFYQVIKGQITPFKLTRLSQQDIVTCPVFMEAQSSFNFFPVKEEKASASQVKPAQPRKVSTAVSDIVSSMLKDTTSEHRAHLFDLKCRICTGQISADEDTDVKIFKKEELKDEDEEKTPWVIPMFDTKPPNPTPVETDPIMESPASPTADDSSVETASSDFSPLVIPEVSVVSITRRDPRTASYRPAPSPSVAATSAPPTPQCPPLMPTEKEAVEVTKAVDPLPLPPPPPMPKSILMKPSAPSVLTSSHNPTENETSQFLSKQDTVWKGFLNMQTVAKFVTKGYLISGLGSAELLKKDLPDTIHIGGRILPQTVWEYVDKVKTSVTKEMSVIRFHPATDEEEVAYVSLFSYFNSRRRFGVVSNICNSIKDLYLIPLCAKESIPSVLLPLEGPGLEEQHPNLLIGLAICQKLKRLGTQAQEIDEKRPRIQIPLDSQGMIPIIKPAVLETTSSDLPPSSGAGTSSSTTPLQTILNTLFGKRTQDTVDTYDNDRPYDPEEEYDQGIGYPSITTSSLIQMSTPNPVTAVCKVDDDNRPYDPEEEYNLGNNVDAVTSVATKSSETLPSVNTSAVHDDVAYDPEDETVFEEMQTYLAYNKPSTSQYGLASTVSLSEQQKMLEELNRQIEEQKRQLEEQEEALRLQRAAVGVSMAHFSVSDALMSPPPCFGREPEDAAEKTSVVPLINPCRDPRQCKNVKQDAVSGNLTTVHNERENSLREISVRKQALTQATFLVPSNSLVMQDLSKTEQELMLDVKKNLDMPSNHQHSHSHTKVSGKSRHSRTSKWDNSSSKTQSRQDRRSHHEDRSSRVSKDEADRYRRKDRHSPDRSSRQSRTHSNREERVSTSRHRSRRDRHSIRSHLSRSGKSAQPKNDKSCQRDQSPSRQRTESVQQTQSINQTASGPPKSQGDASQIEASEDGEQNLPEVPKEVFTKTENAQPLSWQSSDPPGATFSQNYKISQSNENKPASGSLLAQKDHPDKDLKAKYQNRDKLEVLKDNFAQKDPSELPPEMDKSTFSYSQAKSQFFQSGDVSQVEPDPCNENKAPPFGKNRLHRDDFSEDESDQF</sequence>
<dbReference type="GO" id="GO:0005634">
    <property type="term" value="C:nucleus"/>
    <property type="evidence" value="ECO:0007669"/>
    <property type="project" value="TreeGrafter"/>
</dbReference>
<feature type="compositionally biased region" description="Basic and acidic residues" evidence="2">
    <location>
        <begin position="204"/>
        <end position="213"/>
    </location>
</feature>
<dbReference type="Proteomes" id="UP001501920">
    <property type="component" value="Chromosome 9"/>
</dbReference>
<evidence type="ECO:0000259" key="3">
    <source>
        <dbReference type="PROSITE" id="PS51321"/>
    </source>
</evidence>
<feature type="compositionally biased region" description="Polar residues" evidence="2">
    <location>
        <begin position="1435"/>
        <end position="1458"/>
    </location>
</feature>
<gene>
    <name evidence="4" type="primary">DIDO1</name>
</gene>
<feature type="region of interest" description="Disordered" evidence="2">
    <location>
        <begin position="684"/>
        <end position="722"/>
    </location>
</feature>
<feature type="compositionally biased region" description="Polar residues" evidence="2">
    <location>
        <begin position="174"/>
        <end position="183"/>
    </location>
</feature>
<feature type="compositionally biased region" description="Basic and acidic residues" evidence="2">
    <location>
        <begin position="347"/>
        <end position="359"/>
    </location>
</feature>
<feature type="compositionally biased region" description="Polar residues" evidence="2">
    <location>
        <begin position="707"/>
        <end position="722"/>
    </location>
</feature>
<feature type="region of interest" description="Disordered" evidence="2">
    <location>
        <begin position="415"/>
        <end position="434"/>
    </location>
</feature>
<keyword evidence="5" id="KW-1185">Reference proteome</keyword>
<feature type="compositionally biased region" description="Basic residues" evidence="2">
    <location>
        <begin position="1323"/>
        <end position="1340"/>
    </location>
</feature>
<feature type="compositionally biased region" description="Polar residues" evidence="2">
    <location>
        <begin position="1571"/>
        <end position="1588"/>
    </location>
</feature>
<dbReference type="GO" id="GO:0006351">
    <property type="term" value="P:DNA-templated transcription"/>
    <property type="evidence" value="ECO:0007669"/>
    <property type="project" value="InterPro"/>
</dbReference>
<dbReference type="Gene3D" id="1.10.472.30">
    <property type="entry name" value="Transcription elongation factor S-II, central domain"/>
    <property type="match status" value="1"/>
</dbReference>
<feature type="compositionally biased region" description="Basic and acidic residues" evidence="2">
    <location>
        <begin position="186"/>
        <end position="197"/>
    </location>
</feature>
<evidence type="ECO:0000313" key="4">
    <source>
        <dbReference type="Ensembl" id="ENSPNAP00000050490.1"/>
    </source>
</evidence>
<dbReference type="Pfam" id="PF07500">
    <property type="entry name" value="TFIIS_M"/>
    <property type="match status" value="1"/>
</dbReference>